<dbReference type="InterPro" id="IPR016177">
    <property type="entry name" value="DNA-bd_dom_sf"/>
</dbReference>
<evidence type="ECO:0000256" key="1">
    <source>
        <dbReference type="ARBA" id="ARBA00004123"/>
    </source>
</evidence>
<dbReference type="STRING" id="77586.A0A0D9XJ91"/>
<dbReference type="GO" id="GO:0003700">
    <property type="term" value="F:DNA-binding transcription factor activity"/>
    <property type="evidence" value="ECO:0007669"/>
    <property type="project" value="InterPro"/>
</dbReference>
<accession>A0A0D9XJ91</accession>
<protein>
    <recommendedName>
        <fullName evidence="6">AP2/ERF domain-containing protein</fullName>
    </recommendedName>
</protein>
<sequence>MCGGSILSDLIPVAKNKRPRRSDAAADDFEAAFEEFDAGDSSDEVGIILPPPRPIRRQGERVRFRGVRKRAWGKWAAEIRDPVRGVRVWLGTFATAEEAAMAYDVEARRIRGKKAKPAAAAAEVFDTYDIDGGLASYFADAAGSGYESLESLFAGGGGGDAAEQWPVGLWSFAGDGSFCL</sequence>
<proteinExistence type="predicted"/>
<keyword evidence="5" id="KW-0539">Nucleus</keyword>
<dbReference type="Proteomes" id="UP000032180">
    <property type="component" value="Chromosome 10"/>
</dbReference>
<keyword evidence="2" id="KW-0805">Transcription regulation</keyword>
<evidence type="ECO:0000256" key="2">
    <source>
        <dbReference type="ARBA" id="ARBA00023015"/>
    </source>
</evidence>
<dbReference type="EnsemblPlants" id="LPERR10G05960.1">
    <property type="protein sequence ID" value="LPERR10G05960.1"/>
    <property type="gene ID" value="LPERR10G05960"/>
</dbReference>
<dbReference type="Pfam" id="PF00847">
    <property type="entry name" value="AP2"/>
    <property type="match status" value="1"/>
</dbReference>
<keyword evidence="3" id="KW-0238">DNA-binding</keyword>
<name>A0A0D9XJ91_9ORYZ</name>
<evidence type="ECO:0000259" key="6">
    <source>
        <dbReference type="PROSITE" id="PS51032"/>
    </source>
</evidence>
<comment type="subcellular location">
    <subcellularLocation>
        <location evidence="1">Nucleus</location>
    </subcellularLocation>
</comment>
<dbReference type="PANTHER" id="PTHR31190">
    <property type="entry name" value="DNA-BINDING DOMAIN"/>
    <property type="match status" value="1"/>
</dbReference>
<reference evidence="7 8" key="1">
    <citation type="submission" date="2012-08" db="EMBL/GenBank/DDBJ databases">
        <title>Oryza genome evolution.</title>
        <authorList>
            <person name="Wing R.A."/>
        </authorList>
    </citation>
    <scope>NUCLEOTIDE SEQUENCE</scope>
</reference>
<dbReference type="PRINTS" id="PR00367">
    <property type="entry name" value="ETHRSPELEMNT"/>
</dbReference>
<reference evidence="7" key="3">
    <citation type="submission" date="2015-04" db="UniProtKB">
        <authorList>
            <consortium name="EnsemblPlants"/>
        </authorList>
    </citation>
    <scope>IDENTIFICATION</scope>
</reference>
<dbReference type="AlphaFoldDB" id="A0A0D9XJ91"/>
<evidence type="ECO:0000256" key="5">
    <source>
        <dbReference type="ARBA" id="ARBA00023242"/>
    </source>
</evidence>
<dbReference type="InterPro" id="IPR044808">
    <property type="entry name" value="ERF_plant"/>
</dbReference>
<organism evidence="7 8">
    <name type="scientific">Leersia perrieri</name>
    <dbReference type="NCBI Taxonomy" id="77586"/>
    <lineage>
        <taxon>Eukaryota</taxon>
        <taxon>Viridiplantae</taxon>
        <taxon>Streptophyta</taxon>
        <taxon>Embryophyta</taxon>
        <taxon>Tracheophyta</taxon>
        <taxon>Spermatophyta</taxon>
        <taxon>Magnoliopsida</taxon>
        <taxon>Liliopsida</taxon>
        <taxon>Poales</taxon>
        <taxon>Poaceae</taxon>
        <taxon>BOP clade</taxon>
        <taxon>Oryzoideae</taxon>
        <taxon>Oryzeae</taxon>
        <taxon>Oryzinae</taxon>
        <taxon>Leersia</taxon>
    </lineage>
</organism>
<evidence type="ECO:0000313" key="8">
    <source>
        <dbReference type="Proteomes" id="UP000032180"/>
    </source>
</evidence>
<dbReference type="SMART" id="SM00380">
    <property type="entry name" value="AP2"/>
    <property type="match status" value="1"/>
</dbReference>
<dbReference type="GO" id="GO:0009873">
    <property type="term" value="P:ethylene-activated signaling pathway"/>
    <property type="evidence" value="ECO:0007669"/>
    <property type="project" value="InterPro"/>
</dbReference>
<dbReference type="PANTHER" id="PTHR31190:SF142">
    <property type="entry name" value="ETHYLENE-RESPONSIVE TRANSCRIPTION FACTOR RAP2-3"/>
    <property type="match status" value="1"/>
</dbReference>
<dbReference type="HOGENOM" id="CLU_1498406_0_0_1"/>
<dbReference type="Gramene" id="LPERR10G05960.1">
    <property type="protein sequence ID" value="LPERR10G05960.1"/>
    <property type="gene ID" value="LPERR10G05960"/>
</dbReference>
<dbReference type="InterPro" id="IPR001471">
    <property type="entry name" value="AP2/ERF_dom"/>
</dbReference>
<feature type="domain" description="AP2/ERF" evidence="6">
    <location>
        <begin position="63"/>
        <end position="121"/>
    </location>
</feature>
<reference evidence="8" key="2">
    <citation type="submission" date="2013-12" db="EMBL/GenBank/DDBJ databases">
        <authorList>
            <person name="Yu Y."/>
            <person name="Lee S."/>
            <person name="de Baynast K."/>
            <person name="Wissotski M."/>
            <person name="Liu L."/>
            <person name="Talag J."/>
            <person name="Goicoechea J."/>
            <person name="Angelova A."/>
            <person name="Jetty R."/>
            <person name="Kudrna D."/>
            <person name="Golser W."/>
            <person name="Rivera L."/>
            <person name="Zhang J."/>
            <person name="Wing R."/>
        </authorList>
    </citation>
    <scope>NUCLEOTIDE SEQUENCE</scope>
</reference>
<dbReference type="InterPro" id="IPR036955">
    <property type="entry name" value="AP2/ERF_dom_sf"/>
</dbReference>
<dbReference type="PROSITE" id="PS51032">
    <property type="entry name" value="AP2_ERF"/>
    <property type="match status" value="1"/>
</dbReference>
<dbReference type="GO" id="GO:0005634">
    <property type="term" value="C:nucleus"/>
    <property type="evidence" value="ECO:0007669"/>
    <property type="project" value="UniProtKB-SubCell"/>
</dbReference>
<keyword evidence="4" id="KW-0804">Transcription</keyword>
<keyword evidence="8" id="KW-1185">Reference proteome</keyword>
<evidence type="ECO:0000256" key="4">
    <source>
        <dbReference type="ARBA" id="ARBA00023163"/>
    </source>
</evidence>
<evidence type="ECO:0000256" key="3">
    <source>
        <dbReference type="ARBA" id="ARBA00023125"/>
    </source>
</evidence>
<dbReference type="CDD" id="cd00018">
    <property type="entry name" value="AP2"/>
    <property type="match status" value="1"/>
</dbReference>
<evidence type="ECO:0000313" key="7">
    <source>
        <dbReference type="EnsemblPlants" id="LPERR10G05960.1"/>
    </source>
</evidence>
<dbReference type="GO" id="GO:0003677">
    <property type="term" value="F:DNA binding"/>
    <property type="evidence" value="ECO:0007669"/>
    <property type="project" value="UniProtKB-KW"/>
</dbReference>
<dbReference type="Gene3D" id="3.30.730.10">
    <property type="entry name" value="AP2/ERF domain"/>
    <property type="match status" value="1"/>
</dbReference>
<dbReference type="SUPFAM" id="SSF54171">
    <property type="entry name" value="DNA-binding domain"/>
    <property type="match status" value="1"/>
</dbReference>